<reference evidence="1 2" key="1">
    <citation type="submission" date="2019-08" db="EMBL/GenBank/DDBJ databases">
        <title>Bacillus genomes from the desert of Cuatro Cienegas, Coahuila.</title>
        <authorList>
            <person name="Olmedo-Alvarez G."/>
        </authorList>
    </citation>
    <scope>NUCLEOTIDE SEQUENCE [LARGE SCALE GENOMIC DNA]</scope>
    <source>
        <strain evidence="1 2">CH98b_3T</strain>
    </source>
</reference>
<dbReference type="Proteomes" id="UP000324517">
    <property type="component" value="Unassembled WGS sequence"/>
</dbReference>
<evidence type="ECO:0000313" key="2">
    <source>
        <dbReference type="Proteomes" id="UP000324517"/>
    </source>
</evidence>
<evidence type="ECO:0000313" key="1">
    <source>
        <dbReference type="EMBL" id="TYS74532.1"/>
    </source>
</evidence>
<sequence>MFVAAVTHSCLTNDQTKVHYLLESHDGMKKYLFVPALVSYREIDLINDRILCKFDHNMIDKFHIEAGNDELSEKWLEGAIQQVINGEEVMSKERVESLYSK</sequence>
<comment type="caution">
    <text evidence="1">The sequence shown here is derived from an EMBL/GenBank/DDBJ whole genome shotgun (WGS) entry which is preliminary data.</text>
</comment>
<proteinExistence type="predicted"/>
<protein>
    <submittedName>
        <fullName evidence="1">Uncharacterized protein</fullName>
    </submittedName>
</protein>
<organism evidence="1 2">
    <name type="scientific">Sutcliffiella horikoshii</name>
    <dbReference type="NCBI Taxonomy" id="79883"/>
    <lineage>
        <taxon>Bacteria</taxon>
        <taxon>Bacillati</taxon>
        <taxon>Bacillota</taxon>
        <taxon>Bacilli</taxon>
        <taxon>Bacillales</taxon>
        <taxon>Bacillaceae</taxon>
        <taxon>Sutcliffiella</taxon>
    </lineage>
</organism>
<accession>A0A5D4TJ91</accession>
<dbReference type="AlphaFoldDB" id="A0A5D4TJ91"/>
<dbReference type="EMBL" id="VTET01000001">
    <property type="protein sequence ID" value="TYS74532.1"/>
    <property type="molecule type" value="Genomic_DNA"/>
</dbReference>
<name>A0A5D4TJ91_9BACI</name>
<gene>
    <name evidence="1" type="ORF">FZC75_02205</name>
</gene>